<keyword evidence="2" id="KW-1185">Reference proteome</keyword>
<evidence type="ECO:0000313" key="1">
    <source>
        <dbReference type="EMBL" id="KIJ46851.1"/>
    </source>
</evidence>
<dbReference type="PANTHER" id="PTHR37450:SF1">
    <property type="entry name" value="CIPC PROTEIN"/>
    <property type="match status" value="1"/>
</dbReference>
<evidence type="ECO:0000313" key="2">
    <source>
        <dbReference type="Proteomes" id="UP000054279"/>
    </source>
</evidence>
<dbReference type="AlphaFoldDB" id="A0A0C9VHS6"/>
<protein>
    <recommendedName>
        <fullName evidence="3">CipC-like antibiotic response protein</fullName>
    </recommendedName>
</protein>
<proteinExistence type="predicted"/>
<dbReference type="OrthoDB" id="9895617at2759"/>
<reference evidence="1 2" key="1">
    <citation type="submission" date="2014-06" db="EMBL/GenBank/DDBJ databases">
        <title>Evolutionary Origins and Diversification of the Mycorrhizal Mutualists.</title>
        <authorList>
            <consortium name="DOE Joint Genome Institute"/>
            <consortium name="Mycorrhizal Genomics Consortium"/>
            <person name="Kohler A."/>
            <person name="Kuo A."/>
            <person name="Nagy L.G."/>
            <person name="Floudas D."/>
            <person name="Copeland A."/>
            <person name="Barry K.W."/>
            <person name="Cichocki N."/>
            <person name="Veneault-Fourrey C."/>
            <person name="LaButti K."/>
            <person name="Lindquist E.A."/>
            <person name="Lipzen A."/>
            <person name="Lundell T."/>
            <person name="Morin E."/>
            <person name="Murat C."/>
            <person name="Riley R."/>
            <person name="Ohm R."/>
            <person name="Sun H."/>
            <person name="Tunlid A."/>
            <person name="Henrissat B."/>
            <person name="Grigoriev I.V."/>
            <person name="Hibbett D.S."/>
            <person name="Martin F."/>
        </authorList>
    </citation>
    <scope>NUCLEOTIDE SEQUENCE [LARGE SCALE GENOMIC DNA]</scope>
    <source>
        <strain evidence="1 2">SS14</strain>
    </source>
</reference>
<dbReference type="EMBL" id="KN837105">
    <property type="protein sequence ID" value="KIJ46851.1"/>
    <property type="molecule type" value="Genomic_DNA"/>
</dbReference>
<evidence type="ECO:0008006" key="3">
    <source>
        <dbReference type="Google" id="ProtNLM"/>
    </source>
</evidence>
<dbReference type="InterPro" id="IPR022234">
    <property type="entry name" value="DUF3759"/>
</dbReference>
<gene>
    <name evidence="1" type="ORF">M422DRAFT_249595</name>
</gene>
<accession>A0A0C9VHS6</accession>
<dbReference type="HOGENOM" id="CLU_143683_2_0_1"/>
<name>A0A0C9VHS6_SPHS4</name>
<organism evidence="1 2">
    <name type="scientific">Sphaerobolus stellatus (strain SS14)</name>
    <dbReference type="NCBI Taxonomy" id="990650"/>
    <lineage>
        <taxon>Eukaryota</taxon>
        <taxon>Fungi</taxon>
        <taxon>Dikarya</taxon>
        <taxon>Basidiomycota</taxon>
        <taxon>Agaricomycotina</taxon>
        <taxon>Agaricomycetes</taxon>
        <taxon>Phallomycetidae</taxon>
        <taxon>Geastrales</taxon>
        <taxon>Sphaerobolaceae</taxon>
        <taxon>Sphaerobolus</taxon>
    </lineage>
</organism>
<dbReference type="Proteomes" id="UP000054279">
    <property type="component" value="Unassembled WGS sequence"/>
</dbReference>
<dbReference type="Pfam" id="PF12585">
    <property type="entry name" value="DUF3759"/>
    <property type="match status" value="1"/>
</dbReference>
<sequence length="111" mass="12423">MPFWKHHDEEKQGREAWEDIHNIDANASQEHKAKFSHELIAAAASYEAAKKYEEHVSKNGKPVDHAAAKALLAGFAGAFIDRVVETKGLDEVSKVKAHHQAKEHLENVAEF</sequence>
<dbReference type="PANTHER" id="PTHR37450">
    <property type="entry name" value="CIPC PROTEIN"/>
    <property type="match status" value="1"/>
</dbReference>